<dbReference type="RefSeq" id="WP_136743064.1">
    <property type="nucleotide sequence ID" value="NZ_SUMB01000011.1"/>
</dbReference>
<protein>
    <submittedName>
        <fullName evidence="2">Uncharacterized protein</fullName>
    </submittedName>
</protein>
<dbReference type="EMBL" id="SUMB01000011">
    <property type="protein sequence ID" value="TJZ45321.1"/>
    <property type="molecule type" value="Genomic_DNA"/>
</dbReference>
<dbReference type="AlphaFoldDB" id="A0A4U0MW47"/>
<accession>A0A4U0MW47</accession>
<dbReference type="Proteomes" id="UP000308697">
    <property type="component" value="Unassembled WGS sequence"/>
</dbReference>
<feature type="compositionally biased region" description="Polar residues" evidence="1">
    <location>
        <begin position="20"/>
        <end position="29"/>
    </location>
</feature>
<keyword evidence="3" id="KW-1185">Reference proteome</keyword>
<evidence type="ECO:0000313" key="2">
    <source>
        <dbReference type="EMBL" id="TJZ45321.1"/>
    </source>
</evidence>
<proteinExistence type="predicted"/>
<evidence type="ECO:0000256" key="1">
    <source>
        <dbReference type="SAM" id="MobiDB-lite"/>
    </source>
</evidence>
<name>A0A4U0MW47_9ACTN</name>
<evidence type="ECO:0000313" key="3">
    <source>
        <dbReference type="Proteomes" id="UP000308697"/>
    </source>
</evidence>
<sequence>MATPNQADAIDSHTEWKSEYATSQMEPSQIPSADASFAASYCIGPTLNSVTRMLVQRIRQARRGQPPSAQAA</sequence>
<dbReference type="OrthoDB" id="4203289at2"/>
<reference evidence="2 3" key="1">
    <citation type="submission" date="2019-04" db="EMBL/GenBank/DDBJ databases">
        <title>Streptomyces piniterrae sp. nov., a heliquinomycin-producing actinomycete isolated from rhizosphere soil of Pinus yunnanensis.</title>
        <authorList>
            <person name="Zhuang X."/>
            <person name="Zhao J."/>
        </authorList>
    </citation>
    <scope>NUCLEOTIDE SEQUENCE [LARGE SCALE GENOMIC DNA]</scope>
    <source>
        <strain evidence="3">jys28</strain>
    </source>
</reference>
<feature type="region of interest" description="Disordered" evidence="1">
    <location>
        <begin position="1"/>
        <end position="29"/>
    </location>
</feature>
<gene>
    <name evidence="2" type="ORF">FCH28_28690</name>
</gene>
<organism evidence="2 3">
    <name type="scientific">Streptomyces piniterrae</name>
    <dbReference type="NCBI Taxonomy" id="2571125"/>
    <lineage>
        <taxon>Bacteria</taxon>
        <taxon>Bacillati</taxon>
        <taxon>Actinomycetota</taxon>
        <taxon>Actinomycetes</taxon>
        <taxon>Kitasatosporales</taxon>
        <taxon>Streptomycetaceae</taxon>
        <taxon>Streptomyces</taxon>
    </lineage>
</organism>
<comment type="caution">
    <text evidence="2">The sequence shown here is derived from an EMBL/GenBank/DDBJ whole genome shotgun (WGS) entry which is preliminary data.</text>
</comment>